<dbReference type="AlphaFoldDB" id="A0A2K9EIS5"/>
<evidence type="ECO:0000313" key="4">
    <source>
        <dbReference type="Proteomes" id="UP000239720"/>
    </source>
</evidence>
<proteinExistence type="predicted"/>
<organism evidence="1 3">
    <name type="scientific">Acetivibrio saccincola</name>
    <dbReference type="NCBI Taxonomy" id="1677857"/>
    <lineage>
        <taxon>Bacteria</taxon>
        <taxon>Bacillati</taxon>
        <taxon>Bacillota</taxon>
        <taxon>Clostridia</taxon>
        <taxon>Eubacteriales</taxon>
        <taxon>Oscillospiraceae</taxon>
        <taxon>Acetivibrio</taxon>
    </lineage>
</organism>
<dbReference type="OrthoDB" id="18359at2"/>
<dbReference type="RefSeq" id="WP_101304205.1">
    <property type="nucleotide sequence ID" value="NZ_CP025197.1"/>
</dbReference>
<dbReference type="InterPro" id="IPR010602">
    <property type="entry name" value="DUF1186"/>
</dbReference>
<evidence type="ECO:0000313" key="3">
    <source>
        <dbReference type="Proteomes" id="UP000233534"/>
    </source>
</evidence>
<reference evidence="2 4" key="2">
    <citation type="journal article" date="2018" name="Syst. Appl. Microbiol.">
        <title>Characterization and high-quality draft genome sequence of Herbivorax saccincola A7, an anaerobic, alkaliphilic, thermophilic, cellulolytic, and xylanolytic bacterium.</title>
        <authorList>
            <person name="Aikawa S."/>
            <person name="Baramee S."/>
            <person name="Sermsathanaswadi J."/>
            <person name="Thianheng P."/>
            <person name="Tachaapaikoon C."/>
            <person name="Shikata A."/>
            <person name="Waeonukul R."/>
            <person name="Pason P."/>
            <person name="Ratanakhanokchai K."/>
            <person name="Kosugi A."/>
        </authorList>
    </citation>
    <scope>NUCLEOTIDE SEQUENCE [LARGE SCALE GENOMIC DNA]</scope>
    <source>
        <strain evidence="2 4">A7</strain>
    </source>
</reference>
<sequence>MELKIFKGYERFDDLYPSEQVKYALEHKDEAIPELLYILEYTVNNAEKLYKDNKYLIHFPAIYLLAYFREKRAYKGIIQLLSFRDEVVYGLLGDIVTEELKNILASVCDGDINPLKGIIENSMIDEFIRCEALEALLVLLNEEELKREELVFYFKELMNGKLEKDYSYIWEVLPYCCGLIHPKGLIGDIEQAIRDRKIDGFLVDWDLLDNNLKKTSREVLRELKEEKKYFFIDKEDVLSLEEWIGGFILNDEYDDNDEYYANDYYDDEFYKFSQFPDEEWLRNEGMHYIEDEEIEEGGFDCGEEFEEEYCDKLISIPFVKCSKEQLNELCSCGSGKKYKNCCLRRRKNK</sequence>
<gene>
    <name evidence="2" type="ORF">B9R14_13865</name>
    <name evidence="1" type="ORF">HVS_09730</name>
</gene>
<accession>A0A2K9EIS5</accession>
<protein>
    <submittedName>
        <fullName evidence="1">SEC-C motif protein</fullName>
    </submittedName>
</protein>
<dbReference type="Gene3D" id="3.10.450.50">
    <property type="match status" value="1"/>
</dbReference>
<dbReference type="Proteomes" id="UP000233534">
    <property type="component" value="Chromosome"/>
</dbReference>
<dbReference type="Pfam" id="PF02810">
    <property type="entry name" value="SEC-C"/>
    <property type="match status" value="1"/>
</dbReference>
<evidence type="ECO:0000313" key="1">
    <source>
        <dbReference type="EMBL" id="AUG57843.1"/>
    </source>
</evidence>
<evidence type="ECO:0000313" key="2">
    <source>
        <dbReference type="EMBL" id="PQQ68370.1"/>
    </source>
</evidence>
<dbReference type="Proteomes" id="UP000239720">
    <property type="component" value="Unassembled WGS sequence"/>
</dbReference>
<dbReference type="InterPro" id="IPR004027">
    <property type="entry name" value="SEC_C_motif"/>
</dbReference>
<reference evidence="1 3" key="1">
    <citation type="submission" date="2017-12" db="EMBL/GenBank/DDBJ databases">
        <title>Complete genome sequence of Herbivorax saccincola GGR1, a novel Cellulosome-producing hydrolytic bacterium in a thermophilic biogas plant, established by Illumina and Nanopore MinION sequencing.</title>
        <authorList>
            <person name="Pechtl A."/>
            <person name="Ruckert C."/>
            <person name="Koeck D.E."/>
            <person name="Maus I."/>
            <person name="Winkler A."/>
            <person name="Kalinowski J."/>
            <person name="Puhler A."/>
            <person name="Schwarz W.W."/>
            <person name="Zverlov V.V."/>
            <person name="Schluter A."/>
            <person name="Liebl W."/>
        </authorList>
    </citation>
    <scope>NUCLEOTIDE SEQUENCE [LARGE SCALE GENOMIC DNA]</scope>
    <source>
        <strain evidence="1">GGR1</strain>
        <strain evidence="3">SR1</strain>
    </source>
</reference>
<dbReference type="Pfam" id="PF06685">
    <property type="entry name" value="DUF1186"/>
    <property type="match status" value="1"/>
</dbReference>
<name>A0A2K9EIS5_9FIRM</name>
<dbReference type="KEGG" id="hsc:HVS_09730"/>
<dbReference type="EMBL" id="NEMB01000003">
    <property type="protein sequence ID" value="PQQ68370.1"/>
    <property type="molecule type" value="Genomic_DNA"/>
</dbReference>
<dbReference type="EMBL" id="CP025197">
    <property type="protein sequence ID" value="AUG57843.1"/>
    <property type="molecule type" value="Genomic_DNA"/>
</dbReference>
<keyword evidence="3" id="KW-1185">Reference proteome</keyword>
<dbReference type="SUPFAM" id="SSF103642">
    <property type="entry name" value="Sec-C motif"/>
    <property type="match status" value="1"/>
</dbReference>